<dbReference type="RefSeq" id="WP_310007689.1">
    <property type="nucleotide sequence ID" value="NZ_JAVDTX010000006.1"/>
</dbReference>
<name>A0ABU1S4L3_9FLAO</name>
<gene>
    <name evidence="1" type="ORF">J2W95_002649</name>
</gene>
<dbReference type="EMBL" id="JAVDTX010000006">
    <property type="protein sequence ID" value="MDR6845938.1"/>
    <property type="molecule type" value="Genomic_DNA"/>
</dbReference>
<organism evidence="1 2">
    <name type="scientific">Flavobacterium granuli</name>
    <dbReference type="NCBI Taxonomy" id="280093"/>
    <lineage>
        <taxon>Bacteria</taxon>
        <taxon>Pseudomonadati</taxon>
        <taxon>Bacteroidota</taxon>
        <taxon>Flavobacteriia</taxon>
        <taxon>Flavobacteriales</taxon>
        <taxon>Flavobacteriaceae</taxon>
        <taxon>Flavobacterium</taxon>
    </lineage>
</organism>
<accession>A0ABU1S4L3</accession>
<reference evidence="1 2" key="1">
    <citation type="submission" date="2023-07" db="EMBL/GenBank/DDBJ databases">
        <title>Sorghum-associated microbial communities from plants grown in Nebraska, USA.</title>
        <authorList>
            <person name="Schachtman D."/>
        </authorList>
    </citation>
    <scope>NUCLEOTIDE SEQUENCE [LARGE SCALE GENOMIC DNA]</scope>
    <source>
        <strain evidence="1 2">BE124</strain>
    </source>
</reference>
<evidence type="ECO:0000313" key="1">
    <source>
        <dbReference type="EMBL" id="MDR6845938.1"/>
    </source>
</evidence>
<comment type="caution">
    <text evidence="1">The sequence shown here is derived from an EMBL/GenBank/DDBJ whole genome shotgun (WGS) entry which is preliminary data.</text>
</comment>
<sequence>MKNQKLISEDQAAAEKEIRILESHIEVLNQLQNVYEDLDIGELNEKTALSLLLDRGETAGKQLENCVLADCAATNTTNKHIIASRINDIQPVINEFKREVNSILDQIGRYFDFSMFSFEEGNGYFISELSKKIIIERHNVYLTNSTEIELFLEFEKAKIVLDNLNTKLNSFLGTTKNDYSLSKYFEFKNHIGQHSRRFNIDEILHLFQGKRRQDFNKK</sequence>
<protein>
    <submittedName>
        <fullName evidence="1">Uncharacterized protein</fullName>
    </submittedName>
</protein>
<keyword evidence="2" id="KW-1185">Reference proteome</keyword>
<evidence type="ECO:0000313" key="2">
    <source>
        <dbReference type="Proteomes" id="UP001261871"/>
    </source>
</evidence>
<dbReference type="Proteomes" id="UP001261871">
    <property type="component" value="Unassembled WGS sequence"/>
</dbReference>
<proteinExistence type="predicted"/>